<dbReference type="PROSITE" id="PS01047">
    <property type="entry name" value="HMA_1"/>
    <property type="match status" value="1"/>
</dbReference>
<reference evidence="3 4" key="1">
    <citation type="submission" date="2017-09" db="EMBL/GenBank/DDBJ databases">
        <title>Depth-based differentiation of microbial function through sediment-hosted aquifers and enrichment of novel symbionts in the deep terrestrial subsurface.</title>
        <authorList>
            <person name="Probst A.J."/>
            <person name="Ladd B."/>
            <person name="Jarett J.K."/>
            <person name="Geller-Mcgrath D.E."/>
            <person name="Sieber C.M."/>
            <person name="Emerson J.B."/>
            <person name="Anantharaman K."/>
            <person name="Thomas B.C."/>
            <person name="Malmstrom R."/>
            <person name="Stieglmeier M."/>
            <person name="Klingl A."/>
            <person name="Woyke T."/>
            <person name="Ryan C.M."/>
            <person name="Banfield J.F."/>
        </authorList>
    </citation>
    <scope>NUCLEOTIDE SEQUENCE [LARGE SCALE GENOMIC DNA]</scope>
    <source>
        <strain evidence="3">CG11_big_fil_rev_8_21_14_0_20_39_10</strain>
    </source>
</reference>
<evidence type="ECO:0000259" key="2">
    <source>
        <dbReference type="Pfam" id="PF00403"/>
    </source>
</evidence>
<dbReference type="EMBL" id="PCWW01000062">
    <property type="protein sequence ID" value="PIR13003.1"/>
    <property type="molecule type" value="Genomic_DNA"/>
</dbReference>
<dbReference type="AlphaFoldDB" id="A0A2M6K8N1"/>
<dbReference type="InterPro" id="IPR006121">
    <property type="entry name" value="HMA_dom"/>
</dbReference>
<protein>
    <submittedName>
        <fullName evidence="3">Heavy metal transporter</fullName>
    </submittedName>
</protein>
<name>A0A2M6K8N1_9BACT</name>
<keyword evidence="1" id="KW-0479">Metal-binding</keyword>
<organism evidence="3 4">
    <name type="scientific">Candidatus Falkowbacteria bacterium CG11_big_fil_rev_8_21_14_0_20_39_10</name>
    <dbReference type="NCBI Taxonomy" id="1974570"/>
    <lineage>
        <taxon>Bacteria</taxon>
        <taxon>Candidatus Falkowiibacteriota</taxon>
    </lineage>
</organism>
<dbReference type="SUPFAM" id="SSF55008">
    <property type="entry name" value="HMA, heavy metal-associated domain"/>
    <property type="match status" value="1"/>
</dbReference>
<dbReference type="Proteomes" id="UP000230869">
    <property type="component" value="Unassembled WGS sequence"/>
</dbReference>
<proteinExistence type="predicted"/>
<dbReference type="Pfam" id="PF00403">
    <property type="entry name" value="HMA"/>
    <property type="match status" value="1"/>
</dbReference>
<feature type="domain" description="HMA" evidence="2">
    <location>
        <begin position="3"/>
        <end position="57"/>
    </location>
</feature>
<accession>A0A2M6K8N1</accession>
<dbReference type="GO" id="GO:0046872">
    <property type="term" value="F:metal ion binding"/>
    <property type="evidence" value="ECO:0007669"/>
    <property type="project" value="UniProtKB-KW"/>
</dbReference>
<sequence>MTTIKVVNIKCGGCEKGIISALEKEGLKNVQVDVSGQEVSFEGDRDRAAKKLTQMGYPEAGSPAAKSLLKKAKSFVSCAIGKTK</sequence>
<dbReference type="CDD" id="cd00371">
    <property type="entry name" value="HMA"/>
    <property type="match status" value="1"/>
</dbReference>
<dbReference type="InterPro" id="IPR036163">
    <property type="entry name" value="HMA_dom_sf"/>
</dbReference>
<evidence type="ECO:0000313" key="3">
    <source>
        <dbReference type="EMBL" id="PIR13003.1"/>
    </source>
</evidence>
<comment type="caution">
    <text evidence="3">The sequence shown here is derived from an EMBL/GenBank/DDBJ whole genome shotgun (WGS) entry which is preliminary data.</text>
</comment>
<gene>
    <name evidence="3" type="ORF">COV49_03505</name>
</gene>
<evidence type="ECO:0000313" key="4">
    <source>
        <dbReference type="Proteomes" id="UP000230869"/>
    </source>
</evidence>
<evidence type="ECO:0000256" key="1">
    <source>
        <dbReference type="ARBA" id="ARBA00022723"/>
    </source>
</evidence>
<dbReference type="InterPro" id="IPR017969">
    <property type="entry name" value="Heavy-metal-associated_CS"/>
</dbReference>
<dbReference type="Gene3D" id="3.30.70.100">
    <property type="match status" value="1"/>
</dbReference>